<gene>
    <name evidence="1" type="ORF">CC80DRAFT_582259</name>
</gene>
<dbReference type="AlphaFoldDB" id="A0A6A5U5Q0"/>
<accession>A0A6A5U5Q0</accession>
<organism evidence="1 2">
    <name type="scientific">Byssothecium circinans</name>
    <dbReference type="NCBI Taxonomy" id="147558"/>
    <lineage>
        <taxon>Eukaryota</taxon>
        <taxon>Fungi</taxon>
        <taxon>Dikarya</taxon>
        <taxon>Ascomycota</taxon>
        <taxon>Pezizomycotina</taxon>
        <taxon>Dothideomycetes</taxon>
        <taxon>Pleosporomycetidae</taxon>
        <taxon>Pleosporales</taxon>
        <taxon>Massarineae</taxon>
        <taxon>Massarinaceae</taxon>
        <taxon>Byssothecium</taxon>
    </lineage>
</organism>
<keyword evidence="2" id="KW-1185">Reference proteome</keyword>
<dbReference type="OrthoDB" id="3945550at2759"/>
<proteinExistence type="predicted"/>
<protein>
    <recommendedName>
        <fullName evidence="3">F-box domain-containing protein</fullName>
    </recommendedName>
</protein>
<dbReference type="EMBL" id="ML976983">
    <property type="protein sequence ID" value="KAF1960004.1"/>
    <property type="molecule type" value="Genomic_DNA"/>
</dbReference>
<sequence>MEQLKTSISRWHEILQPGERSRHIRRIKATGCMRGEDGPVRMPSYLLNPSNEIDWDEDSDGDSDEDEDVFTAPTSLEGFRGSSPIITPESNASRNTAWVPLARFLRTCAGLRCFVWASTDQVPLCILDVLHNQLHVNTFSLRSLYQRYDNLHNIDADEYALVTSPSLTSICVASVPIDEEGRLDYNEEAIEEMVAGLAPKLRSSTIWYPRECGSVGLLQAIPADRPEWQGFFRNRKSRKRDSRSQLVKLAFKGEAYLFHQRLEWWDSHIDYSILSSLHLRILVERDVLKDLICLAEGGVFQTLRHLSLRYNDDKEDTAKAKGLISALASLQTINLHYKINEDTITTIIENHGGTLRRLHCHSSLVAKAWNSFRKAAPN</sequence>
<evidence type="ECO:0000313" key="2">
    <source>
        <dbReference type="Proteomes" id="UP000800035"/>
    </source>
</evidence>
<dbReference type="SUPFAM" id="SSF52047">
    <property type="entry name" value="RNI-like"/>
    <property type="match status" value="1"/>
</dbReference>
<reference evidence="1" key="1">
    <citation type="journal article" date="2020" name="Stud. Mycol.">
        <title>101 Dothideomycetes genomes: a test case for predicting lifestyles and emergence of pathogens.</title>
        <authorList>
            <person name="Haridas S."/>
            <person name="Albert R."/>
            <person name="Binder M."/>
            <person name="Bloem J."/>
            <person name="Labutti K."/>
            <person name="Salamov A."/>
            <person name="Andreopoulos B."/>
            <person name="Baker S."/>
            <person name="Barry K."/>
            <person name="Bills G."/>
            <person name="Bluhm B."/>
            <person name="Cannon C."/>
            <person name="Castanera R."/>
            <person name="Culley D."/>
            <person name="Daum C."/>
            <person name="Ezra D."/>
            <person name="Gonzalez J."/>
            <person name="Henrissat B."/>
            <person name="Kuo A."/>
            <person name="Liang C."/>
            <person name="Lipzen A."/>
            <person name="Lutzoni F."/>
            <person name="Magnuson J."/>
            <person name="Mondo S."/>
            <person name="Nolan M."/>
            <person name="Ohm R."/>
            <person name="Pangilinan J."/>
            <person name="Park H.-J."/>
            <person name="Ramirez L."/>
            <person name="Alfaro M."/>
            <person name="Sun H."/>
            <person name="Tritt A."/>
            <person name="Yoshinaga Y."/>
            <person name="Zwiers L.-H."/>
            <person name="Turgeon B."/>
            <person name="Goodwin S."/>
            <person name="Spatafora J."/>
            <person name="Crous P."/>
            <person name="Grigoriev I."/>
        </authorList>
    </citation>
    <scope>NUCLEOTIDE SEQUENCE</scope>
    <source>
        <strain evidence="1">CBS 675.92</strain>
    </source>
</reference>
<name>A0A6A5U5Q0_9PLEO</name>
<evidence type="ECO:0008006" key="3">
    <source>
        <dbReference type="Google" id="ProtNLM"/>
    </source>
</evidence>
<evidence type="ECO:0000313" key="1">
    <source>
        <dbReference type="EMBL" id="KAF1960004.1"/>
    </source>
</evidence>
<dbReference type="Proteomes" id="UP000800035">
    <property type="component" value="Unassembled WGS sequence"/>
</dbReference>